<proteinExistence type="predicted"/>
<dbReference type="EMBL" id="MDYP01000041">
    <property type="protein sequence ID" value="OQE01713.1"/>
    <property type="molecule type" value="Genomic_DNA"/>
</dbReference>
<dbReference type="STRING" id="29845.A0A1V6RK18"/>
<dbReference type="Pfam" id="PF11917">
    <property type="entry name" value="DUF3435"/>
    <property type="match status" value="1"/>
</dbReference>
<dbReference type="PANTHER" id="PTHR37535">
    <property type="entry name" value="FLUG DOMAIN PROTEIN"/>
    <property type="match status" value="1"/>
</dbReference>
<evidence type="ECO:0000256" key="1">
    <source>
        <dbReference type="SAM" id="Coils"/>
    </source>
</evidence>
<dbReference type="PANTHER" id="PTHR37535:SF2">
    <property type="entry name" value="FINGER DOMAIN PROTEIN, PUTATIVE (AFU_ORTHOLOGUE AFUA_6G09300)-RELATED"/>
    <property type="match status" value="1"/>
</dbReference>
<keyword evidence="1" id="KW-0175">Coiled coil</keyword>
<gene>
    <name evidence="2" type="ORF">PENVUL_c041G05915</name>
</gene>
<evidence type="ECO:0000313" key="3">
    <source>
        <dbReference type="Proteomes" id="UP000191518"/>
    </source>
</evidence>
<keyword evidence="3" id="KW-1185">Reference proteome</keyword>
<feature type="coiled-coil region" evidence="1">
    <location>
        <begin position="136"/>
        <end position="170"/>
    </location>
</feature>
<name>A0A1V6RK18_9EURO</name>
<dbReference type="Proteomes" id="UP000191518">
    <property type="component" value="Unassembled WGS sequence"/>
</dbReference>
<dbReference type="AlphaFoldDB" id="A0A1V6RK18"/>
<sequence length="403" mass="46013">MAPLLENRPSLGFHKYRLPWPRPMHLVSTAVFPSSEFESESEEESQDKLGLDDKDEQLSPEYFLQEAESLDMSQLRFCKGAKRDPVECLSQLSNTEKTVRFLKAFFSWRWFAEVARPYCLRYSAAKAFNDSQRKQWKTQEKIVKKLQKKYKHAEEQYDRSVKQLRNEKGRQRHCLIRENLERYKNEQPVIDSERQLSEKIVNEEVKVALESTGSITPQYITLIDTVLTIPGATTEKEYKRRIAAINAVIAVCNAEEGSPSRPPTSKKRCVNYIDTSPADLIPKRQKPAASDIEDDVFSQAIASVCVKSPEERPTICFICLGNPMLPGSERLRKFKNSGSLSRHFVNKHIKPYSNSIQYECTIYGEQLSSKSALLNHAQGSHRIVSCLPLPVLGLPLPGKPSFD</sequence>
<evidence type="ECO:0000313" key="2">
    <source>
        <dbReference type="EMBL" id="OQE01713.1"/>
    </source>
</evidence>
<organism evidence="2 3">
    <name type="scientific">Penicillium vulpinum</name>
    <dbReference type="NCBI Taxonomy" id="29845"/>
    <lineage>
        <taxon>Eukaryota</taxon>
        <taxon>Fungi</taxon>
        <taxon>Dikarya</taxon>
        <taxon>Ascomycota</taxon>
        <taxon>Pezizomycotina</taxon>
        <taxon>Eurotiomycetes</taxon>
        <taxon>Eurotiomycetidae</taxon>
        <taxon>Eurotiales</taxon>
        <taxon>Aspergillaceae</taxon>
        <taxon>Penicillium</taxon>
    </lineage>
</organism>
<comment type="caution">
    <text evidence="2">The sequence shown here is derived from an EMBL/GenBank/DDBJ whole genome shotgun (WGS) entry which is preliminary data.</text>
</comment>
<dbReference type="InterPro" id="IPR021842">
    <property type="entry name" value="DUF3435"/>
</dbReference>
<accession>A0A1V6RK18</accession>
<evidence type="ECO:0008006" key="4">
    <source>
        <dbReference type="Google" id="ProtNLM"/>
    </source>
</evidence>
<protein>
    <recommendedName>
        <fullName evidence="4">C2H2-type domain-containing protein</fullName>
    </recommendedName>
</protein>
<reference evidence="3" key="1">
    <citation type="journal article" date="2017" name="Nat. Microbiol.">
        <title>Global analysis of biosynthetic gene clusters reveals vast potential of secondary metabolite production in Penicillium species.</title>
        <authorList>
            <person name="Nielsen J.C."/>
            <person name="Grijseels S."/>
            <person name="Prigent S."/>
            <person name="Ji B."/>
            <person name="Dainat J."/>
            <person name="Nielsen K.F."/>
            <person name="Frisvad J.C."/>
            <person name="Workman M."/>
            <person name="Nielsen J."/>
        </authorList>
    </citation>
    <scope>NUCLEOTIDE SEQUENCE [LARGE SCALE GENOMIC DNA]</scope>
    <source>
        <strain evidence="3">IBT 29486</strain>
    </source>
</reference>